<sequence length="144" mass="15519">MNIFEAITAALNQAGQQGQQQPPVQRQSAPQPQANQAGSGPAIPTSLQDILNQAGFGNLTVIVDKLSKGGLEEHVKSWLGQGENLPVEKEDLRHALGDQDLQRFAQKVGIPPEKILDILQNHLPETVDKASPSGQIVHPYGQTH</sequence>
<dbReference type="InterPro" id="IPR027405">
    <property type="entry name" value="YidB-like"/>
</dbReference>
<keyword evidence="3" id="KW-1185">Reference proteome</keyword>
<dbReference type="RefSeq" id="WP_052037355.1">
    <property type="nucleotide sequence ID" value="NZ_JAEMUK010000080.1"/>
</dbReference>
<evidence type="ECO:0000313" key="3">
    <source>
        <dbReference type="Proteomes" id="UP000623250"/>
    </source>
</evidence>
<dbReference type="EMBL" id="JAEMUK010000080">
    <property type="protein sequence ID" value="MBJ7544667.1"/>
    <property type="molecule type" value="Genomic_DNA"/>
</dbReference>
<comment type="caution">
    <text evidence="2">The sequence shown here is derived from an EMBL/GenBank/DDBJ whole genome shotgun (WGS) entry which is preliminary data.</text>
</comment>
<feature type="compositionally biased region" description="Low complexity" evidence="1">
    <location>
        <begin position="13"/>
        <end position="34"/>
    </location>
</feature>
<protein>
    <submittedName>
        <fullName evidence="2">DUF937 domain-containing protein</fullName>
    </submittedName>
</protein>
<accession>A0A8I1GCR2</accession>
<dbReference type="Gene3D" id="1.10.10.690">
    <property type="entry name" value="YidB-like"/>
    <property type="match status" value="1"/>
</dbReference>
<dbReference type="Pfam" id="PF20159">
    <property type="entry name" value="YidB"/>
    <property type="match status" value="1"/>
</dbReference>
<dbReference type="Proteomes" id="UP000623250">
    <property type="component" value="Unassembled WGS sequence"/>
</dbReference>
<dbReference type="SUPFAM" id="SSF140804">
    <property type="entry name" value="YidB-like"/>
    <property type="match status" value="1"/>
</dbReference>
<evidence type="ECO:0000313" key="2">
    <source>
        <dbReference type="EMBL" id="MBJ7544667.1"/>
    </source>
</evidence>
<reference evidence="2 3" key="1">
    <citation type="submission" date="2020-12" db="EMBL/GenBank/DDBJ databases">
        <title>Revised draft genomes of Rhodomicrobium vannielii ATCC 17100 and Rhodomicrobium udaipurense JA643.</title>
        <authorList>
            <person name="Conners E.M."/>
            <person name="Davenport E.J."/>
            <person name="Bose A."/>
        </authorList>
    </citation>
    <scope>NUCLEOTIDE SEQUENCE [LARGE SCALE GENOMIC DNA]</scope>
    <source>
        <strain evidence="2 3">JA643</strain>
    </source>
</reference>
<gene>
    <name evidence="2" type="ORF">JDN41_14025</name>
</gene>
<dbReference type="AlphaFoldDB" id="A0A8I1GCR2"/>
<dbReference type="InterPro" id="IPR045372">
    <property type="entry name" value="YidB"/>
</dbReference>
<evidence type="ECO:0000256" key="1">
    <source>
        <dbReference type="SAM" id="MobiDB-lite"/>
    </source>
</evidence>
<organism evidence="2 3">
    <name type="scientific">Rhodomicrobium udaipurense</name>
    <dbReference type="NCBI Taxonomy" id="1202716"/>
    <lineage>
        <taxon>Bacteria</taxon>
        <taxon>Pseudomonadati</taxon>
        <taxon>Pseudomonadota</taxon>
        <taxon>Alphaproteobacteria</taxon>
        <taxon>Hyphomicrobiales</taxon>
        <taxon>Hyphomicrobiaceae</taxon>
        <taxon>Rhodomicrobium</taxon>
    </lineage>
</organism>
<name>A0A8I1GCR2_9HYPH</name>
<proteinExistence type="predicted"/>
<feature type="region of interest" description="Disordered" evidence="1">
    <location>
        <begin position="13"/>
        <end position="45"/>
    </location>
</feature>